<evidence type="ECO:0000313" key="8">
    <source>
        <dbReference type="EMBL" id="MFC6760322.1"/>
    </source>
</evidence>
<evidence type="ECO:0000313" key="9">
    <source>
        <dbReference type="Proteomes" id="UP001596353"/>
    </source>
</evidence>
<proteinExistence type="inferred from homology"/>
<evidence type="ECO:0000256" key="1">
    <source>
        <dbReference type="ARBA" id="ARBA00022500"/>
    </source>
</evidence>
<evidence type="ECO:0000256" key="3">
    <source>
        <dbReference type="PROSITE-ProRule" id="PRU00284"/>
    </source>
</evidence>
<dbReference type="PRINTS" id="PR00260">
    <property type="entry name" value="CHEMTRNSDUCR"/>
</dbReference>
<feature type="compositionally biased region" description="Low complexity" evidence="5">
    <location>
        <begin position="456"/>
        <end position="465"/>
    </location>
</feature>
<sequence length="499" mass="52715">MIGCVIEWTDRTDAQRNAALHHALDSNQLTVEYDLKGKIQDANQNFLDLIDGTKEDTRACNLASMFAKNLDGDHDGSKFVTKVISGEPMRGRFNVFSVHAQKTFVIDGSFAVLTDHKGKPHRLIFLGSDVTEQDRAMRAAEAAREENAAEQANVVSLLGDALNKLANGDLRADLTSDVPASYEKLRRDFNGTVESLREAMSAVMHNAESIRNETAEITSAADDLSRRTEKQAATLEETAAALDELTVSVRSAAEGADDASSMSAEAQKNAQQGGEIARQAVAAMDGIRTSSQEISKITSVIDDIAFQTNLLALNAGVEAARAGEAGRGFAVVATEVRALAQRSSDAAREINALISSSGEQVSQGVDLVDRTGSALAAIVTSVSEISNRVSNIATSAREQSSGLAEINTAVNELDHVTQQNAAMFEETTAASHALTAEADALAAAVARFRLNGETAGATAPRPAAASVPMTPPRAVAPATQGNAALDMSQDVDADGWEEF</sequence>
<dbReference type="Gene3D" id="1.10.287.950">
    <property type="entry name" value="Methyl-accepting chemotaxis protein"/>
    <property type="match status" value="1"/>
</dbReference>
<keyword evidence="1" id="KW-0145">Chemotaxis</keyword>
<dbReference type="Gene3D" id="3.30.450.20">
    <property type="entry name" value="PAS domain"/>
    <property type="match status" value="1"/>
</dbReference>
<dbReference type="SUPFAM" id="SSF58104">
    <property type="entry name" value="Methyl-accepting chemotaxis protein (MCP) signaling domain"/>
    <property type="match status" value="1"/>
</dbReference>
<dbReference type="SUPFAM" id="SSF55785">
    <property type="entry name" value="PYP-like sensor domain (PAS domain)"/>
    <property type="match status" value="1"/>
</dbReference>
<feature type="region of interest" description="Disordered" evidence="5">
    <location>
        <begin position="456"/>
        <end position="476"/>
    </location>
</feature>
<comment type="similarity">
    <text evidence="2">Belongs to the methyl-accepting chemotaxis (MCP) protein family.</text>
</comment>
<dbReference type="EMBL" id="JBHSWG010000001">
    <property type="protein sequence ID" value="MFC6760322.1"/>
    <property type="molecule type" value="Genomic_DNA"/>
</dbReference>
<dbReference type="InterPro" id="IPR003660">
    <property type="entry name" value="HAMP_dom"/>
</dbReference>
<feature type="domain" description="HAMP" evidence="7">
    <location>
        <begin position="149"/>
        <end position="201"/>
    </location>
</feature>
<evidence type="ECO:0000259" key="6">
    <source>
        <dbReference type="PROSITE" id="PS50111"/>
    </source>
</evidence>
<dbReference type="PROSITE" id="PS50885">
    <property type="entry name" value="HAMP"/>
    <property type="match status" value="1"/>
</dbReference>
<organism evidence="8 9">
    <name type="scientific">Sulfitobacter porphyrae</name>
    <dbReference type="NCBI Taxonomy" id="1246864"/>
    <lineage>
        <taxon>Bacteria</taxon>
        <taxon>Pseudomonadati</taxon>
        <taxon>Pseudomonadota</taxon>
        <taxon>Alphaproteobacteria</taxon>
        <taxon>Rhodobacterales</taxon>
        <taxon>Roseobacteraceae</taxon>
        <taxon>Sulfitobacter</taxon>
    </lineage>
</organism>
<evidence type="ECO:0000259" key="7">
    <source>
        <dbReference type="PROSITE" id="PS50885"/>
    </source>
</evidence>
<dbReference type="InterPro" id="IPR035965">
    <property type="entry name" value="PAS-like_dom_sf"/>
</dbReference>
<dbReference type="InterPro" id="IPR004090">
    <property type="entry name" value="Chemotax_Me-accpt_rcpt"/>
</dbReference>
<reference evidence="9" key="1">
    <citation type="journal article" date="2019" name="Int. J. Syst. Evol. Microbiol.">
        <title>The Global Catalogue of Microorganisms (GCM) 10K type strain sequencing project: providing services to taxonomists for standard genome sequencing and annotation.</title>
        <authorList>
            <consortium name="The Broad Institute Genomics Platform"/>
            <consortium name="The Broad Institute Genome Sequencing Center for Infectious Disease"/>
            <person name="Wu L."/>
            <person name="Ma J."/>
        </authorList>
    </citation>
    <scope>NUCLEOTIDE SEQUENCE [LARGE SCALE GENOMIC DNA]</scope>
    <source>
        <strain evidence="9">CCUG 66188</strain>
    </source>
</reference>
<feature type="coiled-coil region" evidence="4">
    <location>
        <begin position="193"/>
        <end position="245"/>
    </location>
</feature>
<dbReference type="PROSITE" id="PS50111">
    <property type="entry name" value="CHEMOTAXIS_TRANSDUC_2"/>
    <property type="match status" value="1"/>
</dbReference>
<accession>A0ABW2B420</accession>
<name>A0ABW2B420_9RHOB</name>
<dbReference type="Pfam" id="PF00015">
    <property type="entry name" value="MCPsignal"/>
    <property type="match status" value="1"/>
</dbReference>
<keyword evidence="3" id="KW-0807">Transducer</keyword>
<gene>
    <name evidence="8" type="ORF">ACFQFQ_13845</name>
</gene>
<keyword evidence="4" id="KW-0175">Coiled coil</keyword>
<dbReference type="CDD" id="cd11386">
    <property type="entry name" value="MCP_signal"/>
    <property type="match status" value="1"/>
</dbReference>
<dbReference type="InterPro" id="IPR004089">
    <property type="entry name" value="MCPsignal_dom"/>
</dbReference>
<protein>
    <submittedName>
        <fullName evidence="8">Methyl-accepting chemotaxis protein</fullName>
    </submittedName>
</protein>
<feature type="domain" description="Methyl-accepting transducer" evidence="6">
    <location>
        <begin position="206"/>
        <end position="435"/>
    </location>
</feature>
<dbReference type="PANTHER" id="PTHR43531:SF11">
    <property type="entry name" value="METHYL-ACCEPTING CHEMOTAXIS PROTEIN 3"/>
    <property type="match status" value="1"/>
</dbReference>
<evidence type="ECO:0000256" key="2">
    <source>
        <dbReference type="ARBA" id="ARBA00029447"/>
    </source>
</evidence>
<dbReference type="Proteomes" id="UP001596353">
    <property type="component" value="Unassembled WGS sequence"/>
</dbReference>
<dbReference type="SMART" id="SM00283">
    <property type="entry name" value="MA"/>
    <property type="match status" value="1"/>
</dbReference>
<evidence type="ECO:0000256" key="4">
    <source>
        <dbReference type="SAM" id="Coils"/>
    </source>
</evidence>
<keyword evidence="9" id="KW-1185">Reference proteome</keyword>
<dbReference type="PANTHER" id="PTHR43531">
    <property type="entry name" value="PROTEIN ICFG"/>
    <property type="match status" value="1"/>
</dbReference>
<comment type="caution">
    <text evidence="8">The sequence shown here is derived from an EMBL/GenBank/DDBJ whole genome shotgun (WGS) entry which is preliminary data.</text>
</comment>
<evidence type="ECO:0000256" key="5">
    <source>
        <dbReference type="SAM" id="MobiDB-lite"/>
    </source>
</evidence>
<dbReference type="InterPro" id="IPR051310">
    <property type="entry name" value="MCP_chemotaxis"/>
</dbReference>